<evidence type="ECO:0000313" key="3">
    <source>
        <dbReference type="Proteomes" id="UP001205603"/>
    </source>
</evidence>
<protein>
    <submittedName>
        <fullName evidence="2">Glycosyltransferase family 4 protein</fullName>
    </submittedName>
</protein>
<organism evidence="2 3">
    <name type="scientific">Coprobacter tertius</name>
    <dbReference type="NCBI Taxonomy" id="2944915"/>
    <lineage>
        <taxon>Bacteria</taxon>
        <taxon>Pseudomonadati</taxon>
        <taxon>Bacteroidota</taxon>
        <taxon>Bacteroidia</taxon>
        <taxon>Bacteroidales</taxon>
        <taxon>Barnesiellaceae</taxon>
        <taxon>Coprobacter</taxon>
    </lineage>
</organism>
<comment type="caution">
    <text evidence="2">The sequence shown here is derived from an EMBL/GenBank/DDBJ whole genome shotgun (WGS) entry which is preliminary data.</text>
</comment>
<name>A0ABT1MNZ6_9BACT</name>
<keyword evidence="3" id="KW-1185">Reference proteome</keyword>
<dbReference type="EMBL" id="JANDHW010000019">
    <property type="protein sequence ID" value="MCP9613011.1"/>
    <property type="molecule type" value="Genomic_DNA"/>
</dbReference>
<evidence type="ECO:0000313" key="2">
    <source>
        <dbReference type="EMBL" id="MCP9613011.1"/>
    </source>
</evidence>
<sequence>MNNIALLTAWNLQKEEDCYWIANTHYCYLEFISKKYDQVYLISTVNEKIGVNKEFNNLNTLPNVKIMALPYVSSYISSQKKVLAFYKIIKQVSAEVDFFYTRVPDPFCWMPSLLFGKKTIMHFVGDAIDATKYNEKWSSIKKKIIIAGYWPNYWLTLKAAKKSKVYTNGGHLAERLKKYKIDATPVISSTIRKDSLTLPLPDLLSHTGKLRLIYIGYIRYAKGMHCLMNLWEELHRQHIDFHFDMVGNGEMFADIETFINKNSLQSYVTLHGHIDNRLKLNEMLRKSDLFIFPSLSEGSPRVVIEAMAQGIPVVSTPVGSLPHSFAEKEDIRFFDYNDVDGIVSVINEYLENKKPFLRQRDNAFEKVKENYTIESFLSQIFKSF</sequence>
<dbReference type="InterPro" id="IPR001296">
    <property type="entry name" value="Glyco_trans_1"/>
</dbReference>
<dbReference type="Pfam" id="PF00534">
    <property type="entry name" value="Glycos_transf_1"/>
    <property type="match status" value="1"/>
</dbReference>
<dbReference type="RefSeq" id="WP_255028397.1">
    <property type="nucleotide sequence ID" value="NZ_JANDHW010000019.1"/>
</dbReference>
<dbReference type="Gene3D" id="3.40.50.2000">
    <property type="entry name" value="Glycogen Phosphorylase B"/>
    <property type="match status" value="2"/>
</dbReference>
<evidence type="ECO:0000259" key="1">
    <source>
        <dbReference type="Pfam" id="PF00534"/>
    </source>
</evidence>
<reference evidence="2 3" key="1">
    <citation type="submission" date="2022-07" db="EMBL/GenBank/DDBJ databases">
        <title>Fecal culturing of patients with breast cancer.</title>
        <authorList>
            <person name="Teng N.M.Y."/>
            <person name="Kiu R."/>
            <person name="Evans R."/>
            <person name="Baker D.J."/>
            <person name="Zenner C."/>
            <person name="Robinson S.D."/>
            <person name="Hall L.J."/>
        </authorList>
    </citation>
    <scope>NUCLEOTIDE SEQUENCE [LARGE SCALE GENOMIC DNA]</scope>
    <source>
        <strain evidence="2 3">LH1063</strain>
    </source>
</reference>
<dbReference type="SUPFAM" id="SSF53756">
    <property type="entry name" value="UDP-Glycosyltransferase/glycogen phosphorylase"/>
    <property type="match status" value="1"/>
</dbReference>
<accession>A0ABT1MNZ6</accession>
<gene>
    <name evidence="2" type="ORF">NMU02_13010</name>
</gene>
<dbReference type="Proteomes" id="UP001205603">
    <property type="component" value="Unassembled WGS sequence"/>
</dbReference>
<dbReference type="CDD" id="cd03801">
    <property type="entry name" value="GT4_PimA-like"/>
    <property type="match status" value="1"/>
</dbReference>
<dbReference type="PANTHER" id="PTHR12526">
    <property type="entry name" value="GLYCOSYLTRANSFERASE"/>
    <property type="match status" value="1"/>
</dbReference>
<dbReference type="PANTHER" id="PTHR12526:SF630">
    <property type="entry name" value="GLYCOSYLTRANSFERASE"/>
    <property type="match status" value="1"/>
</dbReference>
<proteinExistence type="predicted"/>
<feature type="domain" description="Glycosyl transferase family 1" evidence="1">
    <location>
        <begin position="206"/>
        <end position="363"/>
    </location>
</feature>